<protein>
    <submittedName>
        <fullName evidence="1">Uncharacterized protein</fullName>
    </submittedName>
</protein>
<accession>A0ACB8DCU1</accession>
<reference evidence="1" key="1">
    <citation type="submission" date="2020-05" db="EMBL/GenBank/DDBJ databases">
        <title>Large-scale comparative analyses of tick genomes elucidate their genetic diversity and vector capacities.</title>
        <authorList>
            <person name="Jia N."/>
            <person name="Wang J."/>
            <person name="Shi W."/>
            <person name="Du L."/>
            <person name="Sun Y."/>
            <person name="Zhan W."/>
            <person name="Jiang J."/>
            <person name="Wang Q."/>
            <person name="Zhang B."/>
            <person name="Ji P."/>
            <person name="Sakyi L.B."/>
            <person name="Cui X."/>
            <person name="Yuan T."/>
            <person name="Jiang B."/>
            <person name="Yang W."/>
            <person name="Lam T.T.-Y."/>
            <person name="Chang Q."/>
            <person name="Ding S."/>
            <person name="Wang X."/>
            <person name="Zhu J."/>
            <person name="Ruan X."/>
            <person name="Zhao L."/>
            <person name="Wei J."/>
            <person name="Que T."/>
            <person name="Du C."/>
            <person name="Cheng J."/>
            <person name="Dai P."/>
            <person name="Han X."/>
            <person name="Huang E."/>
            <person name="Gao Y."/>
            <person name="Liu J."/>
            <person name="Shao H."/>
            <person name="Ye R."/>
            <person name="Li L."/>
            <person name="Wei W."/>
            <person name="Wang X."/>
            <person name="Wang C."/>
            <person name="Yang T."/>
            <person name="Huo Q."/>
            <person name="Li W."/>
            <person name="Guo W."/>
            <person name="Chen H."/>
            <person name="Zhou L."/>
            <person name="Ni X."/>
            <person name="Tian J."/>
            <person name="Zhou Y."/>
            <person name="Sheng Y."/>
            <person name="Liu T."/>
            <person name="Pan Y."/>
            <person name="Xia L."/>
            <person name="Li J."/>
            <person name="Zhao F."/>
            <person name="Cao W."/>
        </authorList>
    </citation>
    <scope>NUCLEOTIDE SEQUENCE</scope>
    <source>
        <strain evidence="1">Dsil-2018</strain>
    </source>
</reference>
<evidence type="ECO:0000313" key="1">
    <source>
        <dbReference type="EMBL" id="KAH7965922.1"/>
    </source>
</evidence>
<keyword evidence="2" id="KW-1185">Reference proteome</keyword>
<gene>
    <name evidence="1" type="ORF">HPB49_012137</name>
</gene>
<sequence>MAHSMTTVKLGGRFWPRVLGASLLLLSFLVLSFGAWALWAVMERHHAPEAVFGCRSADCRAQMTWLASGLNSGADPCCNADAYACGRMHWPHELYTNTMEEIRRLWYVRGSHFLEQHQRPAAAFALYNACISESLESSAGRESMTYFLAEIGLPWPHVSSGRHRHFLDVVLDLNINWGVPLWFELSLRRLPEESRSVRGAFRSASSVALGEIGTRTPNVSAGQWMAFLNTHLRPHVLEESDRLLLTDNALFEAVNRLLLRFSSDDVLRYVAWWFVQEYADIASPHVHRNGLVREKSRPVRCYVAAESRYHSTLFAERVASTLNQSHVEAVLVIFHDLKAAMCRLLGSAKWMDAEARKEAIAIVENVTLDPWLTTPLFAGSQVATESAPNAPNILPEAARTAFDMWLEAARQHKRLSANWPLEDTMLQRRSIYSRLAEYNAWWNSVFLHPSAVMYPLFYLGAPPAATYGGLGAILAQEVAKAFDFRVGSFLDAKRKQRDWFSQGAREAFLDRAVCAERDAVLMDVAALEALLEMRRGIMPRESSYYALPGHGTQLTPETLFFVTFCRTQCGLALGCNEVVRHVAAFGETFGCATQAVKCSFFSD</sequence>
<comment type="caution">
    <text evidence="1">The sequence shown here is derived from an EMBL/GenBank/DDBJ whole genome shotgun (WGS) entry which is preliminary data.</text>
</comment>
<dbReference type="Proteomes" id="UP000821865">
    <property type="component" value="Chromosome 2"/>
</dbReference>
<evidence type="ECO:0000313" key="2">
    <source>
        <dbReference type="Proteomes" id="UP000821865"/>
    </source>
</evidence>
<name>A0ACB8DCU1_DERSI</name>
<organism evidence="1 2">
    <name type="scientific">Dermacentor silvarum</name>
    <name type="common">Tick</name>
    <dbReference type="NCBI Taxonomy" id="543639"/>
    <lineage>
        <taxon>Eukaryota</taxon>
        <taxon>Metazoa</taxon>
        <taxon>Ecdysozoa</taxon>
        <taxon>Arthropoda</taxon>
        <taxon>Chelicerata</taxon>
        <taxon>Arachnida</taxon>
        <taxon>Acari</taxon>
        <taxon>Parasitiformes</taxon>
        <taxon>Ixodida</taxon>
        <taxon>Ixodoidea</taxon>
        <taxon>Ixodidae</taxon>
        <taxon>Rhipicephalinae</taxon>
        <taxon>Dermacentor</taxon>
    </lineage>
</organism>
<dbReference type="EMBL" id="CM023471">
    <property type="protein sequence ID" value="KAH7965922.1"/>
    <property type="molecule type" value="Genomic_DNA"/>
</dbReference>
<proteinExistence type="predicted"/>